<proteinExistence type="predicted"/>
<evidence type="ECO:0000313" key="3">
    <source>
        <dbReference type="EMBL" id="KAF9485282.1"/>
    </source>
</evidence>
<evidence type="ECO:0000256" key="1">
    <source>
        <dbReference type="SAM" id="MobiDB-lite"/>
    </source>
</evidence>
<dbReference type="AlphaFoldDB" id="A0A9P5ZD66"/>
<feature type="region of interest" description="Disordered" evidence="1">
    <location>
        <begin position="378"/>
        <end position="421"/>
    </location>
</feature>
<dbReference type="PANTHER" id="PTHR39639:SF1">
    <property type="entry name" value="DUF262 DOMAIN-CONTAINING PROTEIN"/>
    <property type="match status" value="1"/>
</dbReference>
<dbReference type="Pfam" id="PF03235">
    <property type="entry name" value="GmrSD_N"/>
    <property type="match status" value="1"/>
</dbReference>
<feature type="region of interest" description="Disordered" evidence="1">
    <location>
        <begin position="1"/>
        <end position="29"/>
    </location>
</feature>
<name>A0A9P5ZD66_9AGAR</name>
<organism evidence="3 4">
    <name type="scientific">Pholiota conissans</name>
    <dbReference type="NCBI Taxonomy" id="109636"/>
    <lineage>
        <taxon>Eukaryota</taxon>
        <taxon>Fungi</taxon>
        <taxon>Dikarya</taxon>
        <taxon>Basidiomycota</taxon>
        <taxon>Agaricomycotina</taxon>
        <taxon>Agaricomycetes</taxon>
        <taxon>Agaricomycetidae</taxon>
        <taxon>Agaricales</taxon>
        <taxon>Agaricineae</taxon>
        <taxon>Strophariaceae</taxon>
        <taxon>Pholiota</taxon>
    </lineage>
</organism>
<feature type="domain" description="GmrSD restriction endonucleases N-terminal" evidence="2">
    <location>
        <begin position="58"/>
        <end position="201"/>
    </location>
</feature>
<protein>
    <recommendedName>
        <fullName evidence="2">GmrSD restriction endonucleases N-terminal domain-containing protein</fullName>
    </recommendedName>
</protein>
<dbReference type="OrthoDB" id="5419821at2759"/>
<accession>A0A9P5ZD66</accession>
<dbReference type="PANTHER" id="PTHR39639">
    <property type="entry name" value="CHROMOSOME 16, WHOLE GENOME SHOTGUN SEQUENCE"/>
    <property type="match status" value="1"/>
</dbReference>
<feature type="compositionally biased region" description="Basic and acidic residues" evidence="1">
    <location>
        <begin position="1"/>
        <end position="11"/>
    </location>
</feature>
<gene>
    <name evidence="3" type="ORF">BDN70DRAFT_871293</name>
</gene>
<sequence length="421" mass="48616">MSQMDVDKPEVEVDELLDDDDYEEEEEQSNEIYETALTPNTAQMLTTHALHTMIHEGGIDLNPVYQRDVVWPEHKQIGLIDSLFRNYFIPPVIFAVQPNEDGDEVRICVDGKQRLTSIQKFFDGLIPHRNTRTKKSYWYTMSTNESSKALKTELPEKYKAEFRDKIITVVEYRNLTAGSEREIFQRVQLGMSLTAAEKLQAIASPWAEWISNLEARHVRVEAGLAQKLDWDVTRGRDFQNLAHMVYCCCNYPEEFLPTAQKIEKWIARVDPPGQQFQEDIENVLRRLWVIASTPPLNEGFKKIEKRVAPVEFVFIGVLLYVLRNQSREVQAKAIYILRSAVREDFKDIRNNTTVGKALWSYIQALKHNPTKWLVPGVEEQTKGKRKKKGDLDDDDDEYRLGDPVRSIGTAPKTRAKKVKAS</sequence>
<keyword evidence="4" id="KW-1185">Reference proteome</keyword>
<dbReference type="Proteomes" id="UP000807469">
    <property type="component" value="Unassembled WGS sequence"/>
</dbReference>
<dbReference type="EMBL" id="MU155136">
    <property type="protein sequence ID" value="KAF9485282.1"/>
    <property type="molecule type" value="Genomic_DNA"/>
</dbReference>
<evidence type="ECO:0000313" key="4">
    <source>
        <dbReference type="Proteomes" id="UP000807469"/>
    </source>
</evidence>
<reference evidence="3" key="1">
    <citation type="submission" date="2020-11" db="EMBL/GenBank/DDBJ databases">
        <authorList>
            <consortium name="DOE Joint Genome Institute"/>
            <person name="Ahrendt S."/>
            <person name="Riley R."/>
            <person name="Andreopoulos W."/>
            <person name="Labutti K."/>
            <person name="Pangilinan J."/>
            <person name="Ruiz-Duenas F.J."/>
            <person name="Barrasa J.M."/>
            <person name="Sanchez-Garcia M."/>
            <person name="Camarero S."/>
            <person name="Miyauchi S."/>
            <person name="Serrano A."/>
            <person name="Linde D."/>
            <person name="Babiker R."/>
            <person name="Drula E."/>
            <person name="Ayuso-Fernandez I."/>
            <person name="Pacheco R."/>
            <person name="Padilla G."/>
            <person name="Ferreira P."/>
            <person name="Barriuso J."/>
            <person name="Kellner H."/>
            <person name="Castanera R."/>
            <person name="Alfaro M."/>
            <person name="Ramirez L."/>
            <person name="Pisabarro A.G."/>
            <person name="Kuo A."/>
            <person name="Tritt A."/>
            <person name="Lipzen A."/>
            <person name="He G."/>
            <person name="Yan M."/>
            <person name="Ng V."/>
            <person name="Cullen D."/>
            <person name="Martin F."/>
            <person name="Rosso M.-N."/>
            <person name="Henrissat B."/>
            <person name="Hibbett D."/>
            <person name="Martinez A.T."/>
            <person name="Grigoriev I.V."/>
        </authorList>
    </citation>
    <scope>NUCLEOTIDE SEQUENCE</scope>
    <source>
        <strain evidence="3">CIRM-BRFM 674</strain>
    </source>
</reference>
<evidence type="ECO:0000259" key="2">
    <source>
        <dbReference type="Pfam" id="PF03235"/>
    </source>
</evidence>
<feature type="compositionally biased region" description="Acidic residues" evidence="1">
    <location>
        <begin position="12"/>
        <end position="29"/>
    </location>
</feature>
<dbReference type="InterPro" id="IPR004919">
    <property type="entry name" value="GmrSD_N"/>
</dbReference>
<comment type="caution">
    <text evidence="3">The sequence shown here is derived from an EMBL/GenBank/DDBJ whole genome shotgun (WGS) entry which is preliminary data.</text>
</comment>